<evidence type="ECO:0000256" key="3">
    <source>
        <dbReference type="ARBA" id="ARBA00022692"/>
    </source>
</evidence>
<evidence type="ECO:0000313" key="9">
    <source>
        <dbReference type="Proteomes" id="UP000566819"/>
    </source>
</evidence>
<comment type="subcellular location">
    <subcellularLocation>
        <location evidence="1">Membrane</location>
        <topology evidence="1">Single-pass type II membrane protein</topology>
    </subcellularLocation>
</comment>
<evidence type="ECO:0000256" key="1">
    <source>
        <dbReference type="ARBA" id="ARBA00004606"/>
    </source>
</evidence>
<evidence type="ECO:0000256" key="2">
    <source>
        <dbReference type="ARBA" id="ARBA00006462"/>
    </source>
</evidence>
<keyword evidence="6" id="KW-0472">Membrane</keyword>
<dbReference type="Gene3D" id="3.90.550.50">
    <property type="match status" value="1"/>
</dbReference>
<dbReference type="PANTHER" id="PTHR23033">
    <property type="entry name" value="BETA1,3-GALACTOSYLTRANSFERASE"/>
    <property type="match status" value="1"/>
</dbReference>
<keyword evidence="9" id="KW-1185">Reference proteome</keyword>
<name>A0A8H4W2L9_9HELO</name>
<evidence type="ECO:0008006" key="10">
    <source>
        <dbReference type="Google" id="ProtNLM"/>
    </source>
</evidence>
<feature type="region of interest" description="Disordered" evidence="7">
    <location>
        <begin position="143"/>
        <end position="163"/>
    </location>
</feature>
<dbReference type="AlphaFoldDB" id="A0A8H4W2L9"/>
<dbReference type="GO" id="GO:0016020">
    <property type="term" value="C:membrane"/>
    <property type="evidence" value="ECO:0007669"/>
    <property type="project" value="UniProtKB-SubCell"/>
</dbReference>
<sequence length="625" mass="70958">MMREREVVFVTCVARRCGLSDPTDVLKTQLAFRYISLNLSALYHESATRKTTGWEDLIGLVIEIFGNEAISETMPDKDFIDELNVILDLGDLDSDTLYEDWIYQQRLIAIGGAHTRNCRHTSEFPTSDSLPIPSPEVRWKHGVSNLKRTRNRSRNHTSSPETSVENSLNHFRFIKIVVGELHKKFVPSNRFFKVNLRLLFVALALLGAIHFCLPAPLKITNRSGWSRVPKGNVKVQNECGLAGGLDRVVITVKTGATEASQKISTQLRTFLRCAPHTLIFSDMEQKLGDVQIYDSLDTVPANISGKHQDFEIYRKQKQLGDPDMIGSTLRNFRFPEDSSELAAWTLDKYKNLHIVEKAWALKPDMDWYLHIDADSYVVWSSLIPWIKKLDPSKESFIGSLALIDDKPFAHGGSGVLLSNAATRNFVVTHNGTAAKWDDKIQQNCCGDFVLARVLEEYGINVTDASPTINGEVPDTAPYSSGHWCQPLVTMHHISPAEAHRLWKFEQKRVDRTAPLTYSELFKDLIFDTIPDSLTDWDNMSDNEKLKDIDSVEDCTAACAKNTDCFQSVYDGEECRLGTQNFRLGIFQKPEDGKKWQSSWNRTRIQKWVSKQKPCSDITYPSQFRD</sequence>
<evidence type="ECO:0000256" key="4">
    <source>
        <dbReference type="ARBA" id="ARBA00022968"/>
    </source>
</evidence>
<evidence type="ECO:0000256" key="5">
    <source>
        <dbReference type="ARBA" id="ARBA00022989"/>
    </source>
</evidence>
<accession>A0A8H4W2L9</accession>
<evidence type="ECO:0000256" key="6">
    <source>
        <dbReference type="ARBA" id="ARBA00023136"/>
    </source>
</evidence>
<comment type="caution">
    <text evidence="8">The sequence shown here is derived from an EMBL/GenBank/DDBJ whole genome shotgun (WGS) entry which is preliminary data.</text>
</comment>
<keyword evidence="3" id="KW-0812">Transmembrane</keyword>
<keyword evidence="5" id="KW-1133">Transmembrane helix</keyword>
<keyword evidence="4" id="KW-0735">Signal-anchor</keyword>
<protein>
    <recommendedName>
        <fullName evidence="10">Glycosyltransferase family 31 protein</fullName>
    </recommendedName>
</protein>
<dbReference type="EMBL" id="JAAMPI010000678">
    <property type="protein sequence ID" value="KAF4629430.1"/>
    <property type="molecule type" value="Genomic_DNA"/>
</dbReference>
<evidence type="ECO:0000313" key="8">
    <source>
        <dbReference type="EMBL" id="KAF4629430.1"/>
    </source>
</evidence>
<evidence type="ECO:0000256" key="7">
    <source>
        <dbReference type="SAM" id="MobiDB-lite"/>
    </source>
</evidence>
<proteinExistence type="inferred from homology"/>
<dbReference type="OrthoDB" id="414175at2759"/>
<comment type="similarity">
    <text evidence="2">Belongs to the glycosyltransferase 31 family. Beta3-Gal-T subfamily.</text>
</comment>
<dbReference type="PANTHER" id="PTHR23033:SF40">
    <property type="entry name" value="APPLE DOMAIN-CONTAINING PROTEIN"/>
    <property type="match status" value="1"/>
</dbReference>
<dbReference type="Proteomes" id="UP000566819">
    <property type="component" value="Unassembled WGS sequence"/>
</dbReference>
<gene>
    <name evidence="8" type="ORF">G7Y89_g8721</name>
</gene>
<reference evidence="8 9" key="1">
    <citation type="submission" date="2020-03" db="EMBL/GenBank/DDBJ databases">
        <title>Draft Genome Sequence of Cudoniella acicularis.</title>
        <authorList>
            <person name="Buettner E."/>
            <person name="Kellner H."/>
        </authorList>
    </citation>
    <scope>NUCLEOTIDE SEQUENCE [LARGE SCALE GENOMIC DNA]</scope>
    <source>
        <strain evidence="8 9">DSM 108380</strain>
    </source>
</reference>
<dbReference type="InterPro" id="IPR026050">
    <property type="entry name" value="C1GALT1/C1GALT1_chp1"/>
</dbReference>
<organism evidence="8 9">
    <name type="scientific">Cudoniella acicularis</name>
    <dbReference type="NCBI Taxonomy" id="354080"/>
    <lineage>
        <taxon>Eukaryota</taxon>
        <taxon>Fungi</taxon>
        <taxon>Dikarya</taxon>
        <taxon>Ascomycota</taxon>
        <taxon>Pezizomycotina</taxon>
        <taxon>Leotiomycetes</taxon>
        <taxon>Helotiales</taxon>
        <taxon>Tricladiaceae</taxon>
        <taxon>Cudoniella</taxon>
    </lineage>
</organism>